<evidence type="ECO:0000256" key="1">
    <source>
        <dbReference type="SAM" id="Phobius"/>
    </source>
</evidence>
<keyword evidence="1" id="KW-0812">Transmembrane</keyword>
<feature type="transmembrane region" description="Helical" evidence="1">
    <location>
        <begin position="107"/>
        <end position="126"/>
    </location>
</feature>
<accession>A0A077MEA0</accession>
<sequence length="151" mass="15588">MSATATAPSVAGAPFAVMLKGALVPSAIAGLITVVVYAVIGGGAAALSALLGVVVAIGFFASGMVLLSRMVRSANPFAFLAVGMAVYLGQVLALLIFMLIFRERDWVDGPALGISALVVTLVWQVFAMRAFRAARFPVYDEPTAPVAGETR</sequence>
<reference evidence="2 3" key="1">
    <citation type="journal article" date="2013" name="ISME J.">
        <title>A metabolic model for members of the genus Tetrasphaera involved in enhanced biological phosphorus removal.</title>
        <authorList>
            <person name="Kristiansen R."/>
            <person name="Nguyen H.T.T."/>
            <person name="Saunders A.M."/>
            <person name="Nielsen J.L."/>
            <person name="Wimmer R."/>
            <person name="Le V.Q."/>
            <person name="McIlroy S.J."/>
            <person name="Petrovski S."/>
            <person name="Seviour R.J."/>
            <person name="Calteau A."/>
            <person name="Nielsen K.L."/>
            <person name="Nielsen P.H."/>
        </authorList>
    </citation>
    <scope>NUCLEOTIDE SEQUENCE [LARGE SCALE GENOMIC DNA]</scope>
    <source>
        <strain evidence="2 3">Ben 74</strain>
    </source>
</reference>
<dbReference type="RefSeq" id="WP_048545394.1">
    <property type="nucleotide sequence ID" value="NZ_HF571038.1"/>
</dbReference>
<keyword evidence="1" id="KW-1133">Transmembrane helix</keyword>
<comment type="caution">
    <text evidence="2">The sequence shown here is derived from an EMBL/GenBank/DDBJ whole genome shotgun (WGS) entry which is preliminary data.</text>
</comment>
<dbReference type="AlphaFoldDB" id="A0A077MEA0"/>
<organism evidence="2 3">
    <name type="scientific">Nostocoides jenkinsii Ben 74</name>
    <dbReference type="NCBI Taxonomy" id="1193518"/>
    <lineage>
        <taxon>Bacteria</taxon>
        <taxon>Bacillati</taxon>
        <taxon>Actinomycetota</taxon>
        <taxon>Actinomycetes</taxon>
        <taxon>Micrococcales</taxon>
        <taxon>Intrasporangiaceae</taxon>
        <taxon>Nostocoides</taxon>
    </lineage>
</organism>
<dbReference type="OrthoDB" id="4869497at2"/>
<dbReference type="EMBL" id="CAJC01000140">
    <property type="protein sequence ID" value="CCI53203.1"/>
    <property type="molecule type" value="Genomic_DNA"/>
</dbReference>
<keyword evidence="1" id="KW-0472">Membrane</keyword>
<feature type="transmembrane region" description="Helical" evidence="1">
    <location>
        <begin position="46"/>
        <end position="67"/>
    </location>
</feature>
<dbReference type="Proteomes" id="UP000035720">
    <property type="component" value="Unassembled WGS sequence"/>
</dbReference>
<evidence type="ECO:0000313" key="3">
    <source>
        <dbReference type="Proteomes" id="UP000035720"/>
    </source>
</evidence>
<feature type="transmembrane region" description="Helical" evidence="1">
    <location>
        <begin position="79"/>
        <end position="101"/>
    </location>
</feature>
<feature type="transmembrane region" description="Helical" evidence="1">
    <location>
        <begin position="21"/>
        <end position="40"/>
    </location>
</feature>
<keyword evidence="3" id="KW-1185">Reference proteome</keyword>
<dbReference type="STRING" id="1193518.BN13_300014"/>
<name>A0A077MEA0_9MICO</name>
<evidence type="ECO:0000313" key="2">
    <source>
        <dbReference type="EMBL" id="CCI53203.1"/>
    </source>
</evidence>
<gene>
    <name evidence="2" type="ORF">BN13_300014</name>
</gene>
<proteinExistence type="predicted"/>
<protein>
    <submittedName>
        <fullName evidence="2">ATP synthase protein I</fullName>
    </submittedName>
</protein>